<protein>
    <submittedName>
        <fullName evidence="6">GRX6 protein</fullName>
    </submittedName>
</protein>
<dbReference type="InterPro" id="IPR002109">
    <property type="entry name" value="Glutaredoxin"/>
</dbReference>
<dbReference type="InterPro" id="IPR011899">
    <property type="entry name" value="Glutaredoxin_euk/vir"/>
</dbReference>
<evidence type="ECO:0000256" key="1">
    <source>
        <dbReference type="ARBA" id="ARBA00009630"/>
    </source>
</evidence>
<evidence type="ECO:0000256" key="4">
    <source>
        <dbReference type="SAM" id="MobiDB-lite"/>
    </source>
</evidence>
<dbReference type="InterPro" id="IPR014025">
    <property type="entry name" value="Glutaredoxin_subgr"/>
</dbReference>
<feature type="region of interest" description="Disordered" evidence="4">
    <location>
        <begin position="89"/>
        <end position="110"/>
    </location>
</feature>
<dbReference type="NCBIfam" id="TIGR02180">
    <property type="entry name" value="GRX_euk"/>
    <property type="match status" value="1"/>
</dbReference>
<keyword evidence="2" id="KW-0408">Iron</keyword>
<keyword evidence="3" id="KW-0411">Iron-sulfur</keyword>
<dbReference type="SUPFAM" id="SSF52833">
    <property type="entry name" value="Thioredoxin-like"/>
    <property type="match status" value="1"/>
</dbReference>
<dbReference type="Pfam" id="PF00462">
    <property type="entry name" value="Glutaredoxin"/>
    <property type="match status" value="1"/>
</dbReference>
<name>A0A0H5C9G3_CYBJN</name>
<dbReference type="PANTHER" id="PTHR45694:SF5">
    <property type="entry name" value="GLUTAREDOXIN 2"/>
    <property type="match status" value="1"/>
</dbReference>
<dbReference type="PROSITE" id="PS51354">
    <property type="entry name" value="GLUTAREDOXIN_2"/>
    <property type="match status" value="1"/>
</dbReference>
<keyword evidence="2" id="KW-0001">2Fe-2S</keyword>
<evidence type="ECO:0000256" key="3">
    <source>
        <dbReference type="ARBA" id="ARBA00023014"/>
    </source>
</evidence>
<dbReference type="GO" id="GO:0000324">
    <property type="term" value="C:fungal-type vacuole"/>
    <property type="evidence" value="ECO:0007669"/>
    <property type="project" value="TreeGrafter"/>
</dbReference>
<dbReference type="GO" id="GO:0004362">
    <property type="term" value="F:glutathione-disulfide reductase (NADPH) activity"/>
    <property type="evidence" value="ECO:0007669"/>
    <property type="project" value="UniProtKB-ARBA"/>
</dbReference>
<dbReference type="PANTHER" id="PTHR45694">
    <property type="entry name" value="GLUTAREDOXIN 2"/>
    <property type="match status" value="1"/>
</dbReference>
<dbReference type="Gene3D" id="3.40.30.10">
    <property type="entry name" value="Glutaredoxin"/>
    <property type="match status" value="1"/>
</dbReference>
<dbReference type="InterPro" id="IPR036249">
    <property type="entry name" value="Thioredoxin-like_sf"/>
</dbReference>
<feature type="domain" description="Glutaredoxin" evidence="5">
    <location>
        <begin position="184"/>
        <end position="247"/>
    </location>
</feature>
<dbReference type="EMBL" id="CDQK01000006">
    <property type="protein sequence ID" value="CEP24697.1"/>
    <property type="molecule type" value="Genomic_DNA"/>
</dbReference>
<sequence>MFRFKSRRDRAVLISVALLLMVFVFISTNRAQVAIPPPAADSTKLSTGTGADGINEQAIKSNEDDIRQKLQGSGNGAAAVAPIANANAGGSTGGSSGGSSGGSAASGDRHAGLVDSSVVSGNANGAKKPLANAATEDAHDKLIANTGAKGVPKGIAKGSPADSNTENEFDAATEFNSIMTLSPVVIFSKTYCGYSKALKKLLTSEYELTPNPTIVELDKHTHGRELQDYIAAKTGRRTVPNLFVGGVSRGGSDDIKKLHDEGSLSKYLNQWGNKQIKVSKVSAPSNS</sequence>
<dbReference type="Proteomes" id="UP000038830">
    <property type="component" value="Unassembled WGS sequence"/>
</dbReference>
<dbReference type="GO" id="GO:0034599">
    <property type="term" value="P:cellular response to oxidative stress"/>
    <property type="evidence" value="ECO:0007669"/>
    <property type="project" value="TreeGrafter"/>
</dbReference>
<keyword evidence="2" id="KW-0479">Metal-binding</keyword>
<proteinExistence type="inferred from homology"/>
<dbReference type="FunFam" id="3.40.30.10:FF:000093">
    <property type="entry name" value="Glutaredoxin 2"/>
    <property type="match status" value="1"/>
</dbReference>
<dbReference type="GO" id="GO:0005801">
    <property type="term" value="C:cis-Golgi network"/>
    <property type="evidence" value="ECO:0007669"/>
    <property type="project" value="UniProtKB-ARBA"/>
</dbReference>
<evidence type="ECO:0000256" key="2">
    <source>
        <dbReference type="ARBA" id="ARBA00022714"/>
    </source>
</evidence>
<comment type="similarity">
    <text evidence="1">Belongs to the glutaredoxin family. Monothiol subfamily.</text>
</comment>
<gene>
    <name evidence="6" type="primary">GRX6</name>
    <name evidence="6" type="ORF">BN1211_5586</name>
</gene>
<dbReference type="PRINTS" id="PR00160">
    <property type="entry name" value="GLUTAREDOXIN"/>
</dbReference>
<dbReference type="GO" id="GO:0051537">
    <property type="term" value="F:2 iron, 2 sulfur cluster binding"/>
    <property type="evidence" value="ECO:0007669"/>
    <property type="project" value="UniProtKB-KW"/>
</dbReference>
<accession>A0A0H5C9G3</accession>
<reference evidence="7" key="1">
    <citation type="journal article" date="2015" name="J. Biotechnol.">
        <title>The structure of the Cyberlindnera jadinii genome and its relation to Candida utilis analyzed by the occurrence of single nucleotide polymorphisms.</title>
        <authorList>
            <person name="Rupp O."/>
            <person name="Brinkrolf K."/>
            <person name="Buerth C."/>
            <person name="Kunigo M."/>
            <person name="Schneider J."/>
            <person name="Jaenicke S."/>
            <person name="Goesmann A."/>
            <person name="Puehler A."/>
            <person name="Jaeger K.-E."/>
            <person name="Ernst J.F."/>
        </authorList>
    </citation>
    <scope>NUCLEOTIDE SEQUENCE [LARGE SCALE GENOMIC DNA]</scope>
    <source>
        <strain evidence="7">ATCC 18201 / CBS 1600 / BCRC 20928 / JCM 3617 / NBRC 0987 / NRRL Y-1542</strain>
    </source>
</reference>
<evidence type="ECO:0000313" key="6">
    <source>
        <dbReference type="EMBL" id="CEP24697.1"/>
    </source>
</evidence>
<organism evidence="6 7">
    <name type="scientific">Cyberlindnera jadinii (strain ATCC 18201 / CBS 1600 / BCRC 20928 / JCM 3617 / NBRC 0987 / NRRL Y-1542)</name>
    <name type="common">Torula yeast</name>
    <name type="synonym">Candida utilis</name>
    <dbReference type="NCBI Taxonomy" id="983966"/>
    <lineage>
        <taxon>Eukaryota</taxon>
        <taxon>Fungi</taxon>
        <taxon>Dikarya</taxon>
        <taxon>Ascomycota</taxon>
        <taxon>Saccharomycotina</taxon>
        <taxon>Saccharomycetes</taxon>
        <taxon>Phaffomycetales</taxon>
        <taxon>Phaffomycetaceae</taxon>
        <taxon>Cyberlindnera</taxon>
    </lineage>
</organism>
<evidence type="ECO:0000313" key="7">
    <source>
        <dbReference type="Proteomes" id="UP000038830"/>
    </source>
</evidence>
<dbReference type="AlphaFoldDB" id="A0A0H5C9G3"/>
<dbReference type="CDD" id="cd03419">
    <property type="entry name" value="GRX_GRXh_1_2_like"/>
    <property type="match status" value="1"/>
</dbReference>
<evidence type="ECO:0000259" key="5">
    <source>
        <dbReference type="Pfam" id="PF00462"/>
    </source>
</evidence>
<dbReference type="GO" id="GO:0005796">
    <property type="term" value="C:Golgi lumen"/>
    <property type="evidence" value="ECO:0007669"/>
    <property type="project" value="TreeGrafter"/>
</dbReference>
<feature type="compositionally biased region" description="Gly residues" evidence="4">
    <location>
        <begin position="90"/>
        <end position="101"/>
    </location>
</feature>